<organism evidence="11 12">
    <name type="scientific">Aminivibrio pyruvatiphilus</name>
    <dbReference type="NCBI Taxonomy" id="1005740"/>
    <lineage>
        <taxon>Bacteria</taxon>
        <taxon>Thermotogati</taxon>
        <taxon>Synergistota</taxon>
        <taxon>Synergistia</taxon>
        <taxon>Synergistales</taxon>
        <taxon>Aminobacteriaceae</taxon>
        <taxon>Aminivibrio</taxon>
    </lineage>
</organism>
<evidence type="ECO:0000313" key="11">
    <source>
        <dbReference type="EMBL" id="TDY63215.1"/>
    </source>
</evidence>
<dbReference type="GO" id="GO:0016020">
    <property type="term" value="C:membrane"/>
    <property type="evidence" value="ECO:0007669"/>
    <property type="project" value="UniProtKB-SubCell"/>
</dbReference>
<dbReference type="Pfam" id="PF00989">
    <property type="entry name" value="PAS"/>
    <property type="match status" value="1"/>
</dbReference>
<dbReference type="Gene3D" id="6.10.340.10">
    <property type="match status" value="1"/>
</dbReference>
<dbReference type="GO" id="GO:0000155">
    <property type="term" value="F:phosphorelay sensor kinase activity"/>
    <property type="evidence" value="ECO:0007669"/>
    <property type="project" value="InterPro"/>
</dbReference>
<gene>
    <name evidence="11" type="ORF">C8D99_102196</name>
</gene>
<feature type="transmembrane region" description="Helical" evidence="8">
    <location>
        <begin position="165"/>
        <end position="188"/>
    </location>
</feature>
<keyword evidence="8" id="KW-0472">Membrane</keyword>
<evidence type="ECO:0000256" key="5">
    <source>
        <dbReference type="ARBA" id="ARBA00022679"/>
    </source>
</evidence>
<name>A0A4R8MH04_9BACT</name>
<dbReference type="InterPro" id="IPR005467">
    <property type="entry name" value="His_kinase_dom"/>
</dbReference>
<protein>
    <recommendedName>
        <fullName evidence="3">histidine kinase</fullName>
        <ecNumber evidence="3">2.7.13.3</ecNumber>
    </recommendedName>
</protein>
<feature type="domain" description="HAMP" evidence="10">
    <location>
        <begin position="185"/>
        <end position="236"/>
    </location>
</feature>
<dbReference type="InterPro" id="IPR003594">
    <property type="entry name" value="HATPase_dom"/>
</dbReference>
<dbReference type="InterPro" id="IPR013767">
    <property type="entry name" value="PAS_fold"/>
</dbReference>
<dbReference type="CDD" id="cd00082">
    <property type="entry name" value="HisKA"/>
    <property type="match status" value="1"/>
</dbReference>
<comment type="catalytic activity">
    <reaction evidence="1">
        <text>ATP + protein L-histidine = ADP + protein N-phospho-L-histidine.</text>
        <dbReference type="EC" id="2.7.13.3"/>
    </reaction>
</comment>
<proteinExistence type="predicted"/>
<reference evidence="11 12" key="1">
    <citation type="submission" date="2019-03" db="EMBL/GenBank/DDBJ databases">
        <title>Genomic Encyclopedia of Type Strains, Phase IV (KMG-IV): sequencing the most valuable type-strain genomes for metagenomic binning, comparative biology and taxonomic classification.</title>
        <authorList>
            <person name="Goeker M."/>
        </authorList>
    </citation>
    <scope>NUCLEOTIDE SEQUENCE [LARGE SCALE GENOMIC DNA]</scope>
    <source>
        <strain evidence="11 12">DSM 25964</strain>
    </source>
</reference>
<dbReference type="EC" id="2.7.13.3" evidence="3"/>
<dbReference type="InterPro" id="IPR003661">
    <property type="entry name" value="HisK_dim/P_dom"/>
</dbReference>
<dbReference type="Pfam" id="PF00512">
    <property type="entry name" value="HisKA"/>
    <property type="match status" value="1"/>
</dbReference>
<dbReference type="PANTHER" id="PTHR42878">
    <property type="entry name" value="TWO-COMPONENT HISTIDINE KINASE"/>
    <property type="match status" value="1"/>
</dbReference>
<dbReference type="PROSITE" id="PS50885">
    <property type="entry name" value="HAMP"/>
    <property type="match status" value="1"/>
</dbReference>
<evidence type="ECO:0000256" key="1">
    <source>
        <dbReference type="ARBA" id="ARBA00000085"/>
    </source>
</evidence>
<dbReference type="CDD" id="cd00075">
    <property type="entry name" value="HATPase"/>
    <property type="match status" value="1"/>
</dbReference>
<dbReference type="InterPro" id="IPR036890">
    <property type="entry name" value="HATPase_C_sf"/>
</dbReference>
<sequence length="583" mass="64070">MLTLKKKVILLVAAVVFCAFGISWGLLYGVVRDGIVRQSGLELSRQTALLSVSLSKEGVSGFLKDLARWEGILRGRVTLVDARGAVLADTERDPTAMDNHLSRPEVKEALSGGEGTALRYSTTTNMHYLYFARRVSLDGERTAVIRSAYPLEHLSAAFAETRNRFLLYLLVAVALIIAFGAGLVRLFFRPLDRVVESAGKIAQGEEVRFPLMAEPELQRLSSALDGMSAQLRGTMEELRSEREDLSRIVTALPVGVVLLDDGRRVRYMNRVAARLLAVRGDVPPGTPVERMLPSGEMYGLILSALEGGEESRVFDLPELDGRCLGIASRKTATGVLFVITDLTEERRIEQSRRDFVADAGHEFQTPLTAIRAAAEYLLEAPEEETAEQRKKFLSSIIAQQERMSRLVDDLLLLSRMESEPPLRDAEEADLSLLLAAVADQCRSHPFASLIAIETDVPPRAPAVVRTGDLSRALSNLVENSLKYVREKFGASEGGRVSLILREDGSFWSIMVADNGPGISPETAPVLFERFRRGDASRSRGEWGKGGYGLGLAIAKRILVRSGGDLFFRPSETGALFEARVPRK</sequence>
<dbReference type="GO" id="GO:0006355">
    <property type="term" value="P:regulation of DNA-templated transcription"/>
    <property type="evidence" value="ECO:0007669"/>
    <property type="project" value="InterPro"/>
</dbReference>
<keyword evidence="5" id="KW-0808">Transferase</keyword>
<evidence type="ECO:0000259" key="9">
    <source>
        <dbReference type="PROSITE" id="PS50109"/>
    </source>
</evidence>
<keyword evidence="6 11" id="KW-0418">Kinase</keyword>
<dbReference type="SMART" id="SM00388">
    <property type="entry name" value="HisKA"/>
    <property type="match status" value="1"/>
</dbReference>
<keyword evidence="4" id="KW-0597">Phosphoprotein</keyword>
<evidence type="ECO:0000259" key="10">
    <source>
        <dbReference type="PROSITE" id="PS50885"/>
    </source>
</evidence>
<dbReference type="CDD" id="cd06225">
    <property type="entry name" value="HAMP"/>
    <property type="match status" value="1"/>
</dbReference>
<keyword evidence="12" id="KW-1185">Reference proteome</keyword>
<dbReference type="SUPFAM" id="SSF55785">
    <property type="entry name" value="PYP-like sensor domain (PAS domain)"/>
    <property type="match status" value="1"/>
</dbReference>
<dbReference type="GO" id="GO:0007234">
    <property type="term" value="P:osmosensory signaling via phosphorelay pathway"/>
    <property type="evidence" value="ECO:0007669"/>
    <property type="project" value="TreeGrafter"/>
</dbReference>
<dbReference type="PROSITE" id="PS50109">
    <property type="entry name" value="HIS_KIN"/>
    <property type="match status" value="1"/>
</dbReference>
<evidence type="ECO:0000256" key="3">
    <source>
        <dbReference type="ARBA" id="ARBA00012438"/>
    </source>
</evidence>
<dbReference type="PANTHER" id="PTHR42878:SF12">
    <property type="entry name" value="SENSOR HISTIDINE KINASE YCBM"/>
    <property type="match status" value="1"/>
</dbReference>
<dbReference type="InterPro" id="IPR003660">
    <property type="entry name" value="HAMP_dom"/>
</dbReference>
<accession>A0A4R8MH04</accession>
<dbReference type="AlphaFoldDB" id="A0A4R8MH04"/>
<dbReference type="GO" id="GO:0030295">
    <property type="term" value="F:protein kinase activator activity"/>
    <property type="evidence" value="ECO:0007669"/>
    <property type="project" value="TreeGrafter"/>
</dbReference>
<evidence type="ECO:0000256" key="4">
    <source>
        <dbReference type="ARBA" id="ARBA00022553"/>
    </source>
</evidence>
<dbReference type="EMBL" id="SORI01000002">
    <property type="protein sequence ID" value="TDY63215.1"/>
    <property type="molecule type" value="Genomic_DNA"/>
</dbReference>
<evidence type="ECO:0000256" key="2">
    <source>
        <dbReference type="ARBA" id="ARBA00004370"/>
    </source>
</evidence>
<feature type="domain" description="Histidine kinase" evidence="9">
    <location>
        <begin position="358"/>
        <end position="583"/>
    </location>
</feature>
<dbReference type="Gene3D" id="1.10.287.130">
    <property type="match status" value="1"/>
</dbReference>
<dbReference type="SUPFAM" id="SSF55874">
    <property type="entry name" value="ATPase domain of HSP90 chaperone/DNA topoisomerase II/histidine kinase"/>
    <property type="match status" value="1"/>
</dbReference>
<dbReference type="PRINTS" id="PR00344">
    <property type="entry name" value="BCTRLSENSOR"/>
</dbReference>
<evidence type="ECO:0000256" key="6">
    <source>
        <dbReference type="ARBA" id="ARBA00022777"/>
    </source>
</evidence>
<keyword evidence="8" id="KW-0812">Transmembrane</keyword>
<dbReference type="Proteomes" id="UP000295066">
    <property type="component" value="Unassembled WGS sequence"/>
</dbReference>
<evidence type="ECO:0000313" key="12">
    <source>
        <dbReference type="Proteomes" id="UP000295066"/>
    </source>
</evidence>
<evidence type="ECO:0000256" key="8">
    <source>
        <dbReference type="SAM" id="Phobius"/>
    </source>
</evidence>
<dbReference type="SUPFAM" id="SSF47384">
    <property type="entry name" value="Homodimeric domain of signal transducing histidine kinase"/>
    <property type="match status" value="1"/>
</dbReference>
<dbReference type="InterPro" id="IPR050351">
    <property type="entry name" value="BphY/WalK/GraS-like"/>
</dbReference>
<dbReference type="GO" id="GO:0000156">
    <property type="term" value="F:phosphorelay response regulator activity"/>
    <property type="evidence" value="ECO:0007669"/>
    <property type="project" value="TreeGrafter"/>
</dbReference>
<dbReference type="InterPro" id="IPR004358">
    <property type="entry name" value="Sig_transdc_His_kin-like_C"/>
</dbReference>
<dbReference type="Pfam" id="PF02518">
    <property type="entry name" value="HATPase_c"/>
    <property type="match status" value="1"/>
</dbReference>
<dbReference type="Gene3D" id="3.30.450.20">
    <property type="entry name" value="PAS domain"/>
    <property type="match status" value="2"/>
</dbReference>
<dbReference type="SMART" id="SM00387">
    <property type="entry name" value="HATPase_c"/>
    <property type="match status" value="1"/>
</dbReference>
<comment type="subcellular location">
    <subcellularLocation>
        <location evidence="2">Membrane</location>
    </subcellularLocation>
</comment>
<dbReference type="FunFam" id="1.10.287.130:FF:000001">
    <property type="entry name" value="Two-component sensor histidine kinase"/>
    <property type="match status" value="1"/>
</dbReference>
<dbReference type="InterPro" id="IPR036097">
    <property type="entry name" value="HisK_dim/P_sf"/>
</dbReference>
<comment type="caution">
    <text evidence="11">The sequence shown here is derived from an EMBL/GenBank/DDBJ whole genome shotgun (WGS) entry which is preliminary data.</text>
</comment>
<dbReference type="InterPro" id="IPR035965">
    <property type="entry name" value="PAS-like_dom_sf"/>
</dbReference>
<keyword evidence="8" id="KW-1133">Transmembrane helix</keyword>
<keyword evidence="7" id="KW-0902">Two-component regulatory system</keyword>
<evidence type="ECO:0000256" key="7">
    <source>
        <dbReference type="ARBA" id="ARBA00023012"/>
    </source>
</evidence>
<dbReference type="Gene3D" id="3.30.565.10">
    <property type="entry name" value="Histidine kinase-like ATPase, C-terminal domain"/>
    <property type="match status" value="1"/>
</dbReference>